<proteinExistence type="predicted"/>
<comment type="caution">
    <text evidence="2">The sequence shown here is derived from an EMBL/GenBank/DDBJ whole genome shotgun (WGS) entry which is preliminary data.</text>
</comment>
<protein>
    <submittedName>
        <fullName evidence="2">Uncharacterized protein</fullName>
    </submittedName>
</protein>
<reference evidence="2 3" key="1">
    <citation type="submission" date="2019-11" db="EMBL/GenBank/DDBJ databases">
        <title>Whole genome sequence of Oryza granulata.</title>
        <authorList>
            <person name="Li W."/>
        </authorList>
    </citation>
    <scope>NUCLEOTIDE SEQUENCE [LARGE SCALE GENOMIC DNA]</scope>
    <source>
        <strain evidence="3">cv. Menghai</strain>
        <tissue evidence="2">Leaf</tissue>
    </source>
</reference>
<keyword evidence="3" id="KW-1185">Reference proteome</keyword>
<accession>A0A6G1EJ99</accession>
<gene>
    <name evidence="2" type="ORF">E2562_014928</name>
</gene>
<evidence type="ECO:0000313" key="2">
    <source>
        <dbReference type="EMBL" id="KAF0924829.1"/>
    </source>
</evidence>
<sequence length="121" mass="13215">MSDLASKLQKRGKRDGRISGTLRNAPAMWRLVSAARGGRRRCGMKSVWKDGGRLPRVEETRPRLAADEGDVADDSDGGGGHRWRLVLYLDGARCSEGKALAADVAVPRGFLTRDAARRRQG</sequence>
<name>A0A6G1EJ99_9ORYZ</name>
<evidence type="ECO:0000313" key="3">
    <source>
        <dbReference type="Proteomes" id="UP000479710"/>
    </source>
</evidence>
<feature type="compositionally biased region" description="Acidic residues" evidence="1">
    <location>
        <begin position="67"/>
        <end position="76"/>
    </location>
</feature>
<organism evidence="2 3">
    <name type="scientific">Oryza meyeriana var. granulata</name>
    <dbReference type="NCBI Taxonomy" id="110450"/>
    <lineage>
        <taxon>Eukaryota</taxon>
        <taxon>Viridiplantae</taxon>
        <taxon>Streptophyta</taxon>
        <taxon>Embryophyta</taxon>
        <taxon>Tracheophyta</taxon>
        <taxon>Spermatophyta</taxon>
        <taxon>Magnoliopsida</taxon>
        <taxon>Liliopsida</taxon>
        <taxon>Poales</taxon>
        <taxon>Poaceae</taxon>
        <taxon>BOP clade</taxon>
        <taxon>Oryzoideae</taxon>
        <taxon>Oryzeae</taxon>
        <taxon>Oryzinae</taxon>
        <taxon>Oryza</taxon>
        <taxon>Oryza meyeriana</taxon>
    </lineage>
</organism>
<feature type="region of interest" description="Disordered" evidence="1">
    <location>
        <begin position="1"/>
        <end position="20"/>
    </location>
</feature>
<evidence type="ECO:0000256" key="1">
    <source>
        <dbReference type="SAM" id="MobiDB-lite"/>
    </source>
</evidence>
<dbReference type="EMBL" id="SPHZ02000003">
    <property type="protein sequence ID" value="KAF0924829.1"/>
    <property type="molecule type" value="Genomic_DNA"/>
</dbReference>
<dbReference type="AlphaFoldDB" id="A0A6G1EJ99"/>
<feature type="region of interest" description="Disordered" evidence="1">
    <location>
        <begin position="59"/>
        <end position="78"/>
    </location>
</feature>
<dbReference type="Proteomes" id="UP000479710">
    <property type="component" value="Unassembled WGS sequence"/>
</dbReference>